<dbReference type="GO" id="GO:0009507">
    <property type="term" value="C:chloroplast"/>
    <property type="evidence" value="ECO:0007669"/>
    <property type="project" value="TreeGrafter"/>
</dbReference>
<dbReference type="STRING" id="33097.A0A150GRS8"/>
<dbReference type="PANTHER" id="PTHR43834">
    <property type="entry name" value="GTPASE DER"/>
    <property type="match status" value="1"/>
</dbReference>
<dbReference type="PANTHER" id="PTHR43834:SF2">
    <property type="entry name" value="GTPASE DER"/>
    <property type="match status" value="1"/>
</dbReference>
<evidence type="ECO:0008006" key="8">
    <source>
        <dbReference type="Google" id="ProtNLM"/>
    </source>
</evidence>
<sequence length="261" mass="28355">MAGVALLVGKSSLLNAIAGEERSIVCDMSGTTRDAVDTRITLPGGERLTLIDTAGIRKRARVAGSPDGAEQISVERAMRAVRRADVAVLVVDAVEGVTQQDFRLSEMFASEGKAVVVVVNKPGMPSRHVDDVVAAVLEAGEQHRRRVSTATLNMVLREATQWKAPPTQRGSLRKGRIYYATQAGMRPPSFVFFVNDEKLFHDDYRRYMERQLRDNLGFPGSPLRLFWRGKPKREPRAKKPTSGAGAGAGGARRGGADGGKE</sequence>
<keyword evidence="7" id="KW-1185">Reference proteome</keyword>
<dbReference type="AlphaFoldDB" id="A0A150GRS8"/>
<dbReference type="InterPro" id="IPR032859">
    <property type="entry name" value="KH_dom-like"/>
</dbReference>
<dbReference type="NCBIfam" id="TIGR00231">
    <property type="entry name" value="small_GTP"/>
    <property type="match status" value="1"/>
</dbReference>
<evidence type="ECO:0000256" key="1">
    <source>
        <dbReference type="ARBA" id="ARBA00022741"/>
    </source>
</evidence>
<evidence type="ECO:0000259" key="4">
    <source>
        <dbReference type="Pfam" id="PF01926"/>
    </source>
</evidence>
<dbReference type="InterPro" id="IPR006073">
    <property type="entry name" value="GTP-bd"/>
</dbReference>
<dbReference type="SUPFAM" id="SSF52540">
    <property type="entry name" value="P-loop containing nucleoside triphosphate hydrolases"/>
    <property type="match status" value="1"/>
</dbReference>
<evidence type="ECO:0000259" key="5">
    <source>
        <dbReference type="Pfam" id="PF14714"/>
    </source>
</evidence>
<comment type="caution">
    <text evidence="6">The sequence shown here is derived from an EMBL/GenBank/DDBJ whole genome shotgun (WGS) entry which is preliminary data.</text>
</comment>
<dbReference type="Pfam" id="PF14714">
    <property type="entry name" value="KH_dom-like"/>
    <property type="match status" value="1"/>
</dbReference>
<dbReference type="InterPro" id="IPR027417">
    <property type="entry name" value="P-loop_NTPase"/>
</dbReference>
<dbReference type="InterPro" id="IPR005225">
    <property type="entry name" value="Small_GTP-bd"/>
</dbReference>
<name>A0A150GRS8_GONPE</name>
<organism evidence="6 7">
    <name type="scientific">Gonium pectorale</name>
    <name type="common">Green alga</name>
    <dbReference type="NCBI Taxonomy" id="33097"/>
    <lineage>
        <taxon>Eukaryota</taxon>
        <taxon>Viridiplantae</taxon>
        <taxon>Chlorophyta</taxon>
        <taxon>core chlorophytes</taxon>
        <taxon>Chlorophyceae</taxon>
        <taxon>CS clade</taxon>
        <taxon>Chlamydomonadales</taxon>
        <taxon>Volvocaceae</taxon>
        <taxon>Gonium</taxon>
    </lineage>
</organism>
<dbReference type="EMBL" id="LSYV01000010">
    <property type="protein sequence ID" value="KXZ52493.1"/>
    <property type="molecule type" value="Genomic_DNA"/>
</dbReference>
<feature type="domain" description="GTPase Der C-terminal KH-domain-like" evidence="5">
    <location>
        <begin position="146"/>
        <end position="228"/>
    </location>
</feature>
<feature type="region of interest" description="Disordered" evidence="3">
    <location>
        <begin position="226"/>
        <end position="261"/>
    </location>
</feature>
<feature type="compositionally biased region" description="Gly residues" evidence="3">
    <location>
        <begin position="244"/>
        <end position="253"/>
    </location>
</feature>
<reference evidence="7" key="1">
    <citation type="journal article" date="2016" name="Nat. Commun.">
        <title>The Gonium pectorale genome demonstrates co-option of cell cycle regulation during the evolution of multicellularity.</title>
        <authorList>
            <person name="Hanschen E.R."/>
            <person name="Marriage T.N."/>
            <person name="Ferris P.J."/>
            <person name="Hamaji T."/>
            <person name="Toyoda A."/>
            <person name="Fujiyama A."/>
            <person name="Neme R."/>
            <person name="Noguchi H."/>
            <person name="Minakuchi Y."/>
            <person name="Suzuki M."/>
            <person name="Kawai-Toyooka H."/>
            <person name="Smith D.R."/>
            <person name="Sparks H."/>
            <person name="Anderson J."/>
            <person name="Bakaric R."/>
            <person name="Luria V."/>
            <person name="Karger A."/>
            <person name="Kirschner M.W."/>
            <person name="Durand P.M."/>
            <person name="Michod R.E."/>
            <person name="Nozaki H."/>
            <person name="Olson B.J."/>
        </authorList>
    </citation>
    <scope>NUCLEOTIDE SEQUENCE [LARGE SCALE GENOMIC DNA]</scope>
    <source>
        <strain evidence="7">NIES-2863</strain>
    </source>
</reference>
<evidence type="ECO:0000256" key="2">
    <source>
        <dbReference type="ARBA" id="ARBA00023134"/>
    </source>
</evidence>
<keyword evidence="2" id="KW-0342">GTP-binding</keyword>
<evidence type="ECO:0000313" key="7">
    <source>
        <dbReference type="Proteomes" id="UP000075714"/>
    </source>
</evidence>
<evidence type="ECO:0000313" key="6">
    <source>
        <dbReference type="EMBL" id="KXZ52493.1"/>
    </source>
</evidence>
<dbReference type="Pfam" id="PF01926">
    <property type="entry name" value="MMR_HSR1"/>
    <property type="match status" value="1"/>
</dbReference>
<dbReference type="Gene3D" id="3.40.50.300">
    <property type="entry name" value="P-loop containing nucleotide triphosphate hydrolases"/>
    <property type="match status" value="1"/>
</dbReference>
<dbReference type="Gene3D" id="3.30.300.20">
    <property type="match status" value="1"/>
</dbReference>
<dbReference type="InterPro" id="IPR015946">
    <property type="entry name" value="KH_dom-like_a/b"/>
</dbReference>
<feature type="compositionally biased region" description="Basic residues" evidence="3">
    <location>
        <begin position="227"/>
        <end position="239"/>
    </location>
</feature>
<dbReference type="Proteomes" id="UP000075714">
    <property type="component" value="Unassembled WGS sequence"/>
</dbReference>
<accession>A0A150GRS8</accession>
<dbReference type="OrthoDB" id="8954335at2759"/>
<dbReference type="FunFam" id="3.30.300.20:FF:000004">
    <property type="entry name" value="GTPase Der"/>
    <property type="match status" value="1"/>
</dbReference>
<evidence type="ECO:0000256" key="3">
    <source>
        <dbReference type="SAM" id="MobiDB-lite"/>
    </source>
</evidence>
<feature type="domain" description="G" evidence="4">
    <location>
        <begin position="8"/>
        <end position="121"/>
    </location>
</feature>
<gene>
    <name evidence="6" type="ORF">GPECTOR_9g537</name>
</gene>
<proteinExistence type="predicted"/>
<keyword evidence="1" id="KW-0547">Nucleotide-binding</keyword>
<protein>
    <recommendedName>
        <fullName evidence="8">EngA-type G domain-containing protein</fullName>
    </recommendedName>
</protein>
<dbReference type="GO" id="GO:0005525">
    <property type="term" value="F:GTP binding"/>
    <property type="evidence" value="ECO:0007669"/>
    <property type="project" value="UniProtKB-KW"/>
</dbReference>